<organism evidence="1 2">
    <name type="scientific">Chamaesiphon polymorphus CCALA 037</name>
    <dbReference type="NCBI Taxonomy" id="2107692"/>
    <lineage>
        <taxon>Bacteria</taxon>
        <taxon>Bacillati</taxon>
        <taxon>Cyanobacteriota</taxon>
        <taxon>Cyanophyceae</taxon>
        <taxon>Gomontiellales</taxon>
        <taxon>Chamaesiphonaceae</taxon>
        <taxon>Chamaesiphon</taxon>
    </lineage>
</organism>
<comment type="caution">
    <text evidence="1">The sequence shown here is derived from an EMBL/GenBank/DDBJ whole genome shotgun (WGS) entry which is preliminary data.</text>
</comment>
<sequence>MAGQICWIPKFGSKGQLALHLRLEPYHPWKPHTAFPHLCVPDYLIPNGSKGWATCQKLLRAGWTIISTEQARQALGGAASALENPPASNLMNVPVLQSSGVTPDPQFG</sequence>
<keyword evidence="2" id="KW-1185">Reference proteome</keyword>
<gene>
    <name evidence="1" type="ORF">C7B77_27365</name>
</gene>
<evidence type="ECO:0000313" key="2">
    <source>
        <dbReference type="Proteomes" id="UP000238937"/>
    </source>
</evidence>
<dbReference type="EMBL" id="PVWO01000625">
    <property type="protein sequence ID" value="PSB41507.1"/>
    <property type="molecule type" value="Genomic_DNA"/>
</dbReference>
<protein>
    <submittedName>
        <fullName evidence="1">Uncharacterized protein</fullName>
    </submittedName>
</protein>
<evidence type="ECO:0000313" key="1">
    <source>
        <dbReference type="EMBL" id="PSB41507.1"/>
    </source>
</evidence>
<dbReference type="AlphaFoldDB" id="A0A2T1F930"/>
<reference evidence="1 2" key="1">
    <citation type="submission" date="2018-03" db="EMBL/GenBank/DDBJ databases">
        <title>The ancient ancestry and fast evolution of plastids.</title>
        <authorList>
            <person name="Moore K.R."/>
            <person name="Magnabosco C."/>
            <person name="Momper L."/>
            <person name="Gold D.A."/>
            <person name="Bosak T."/>
            <person name="Fournier G.P."/>
        </authorList>
    </citation>
    <scope>NUCLEOTIDE SEQUENCE [LARGE SCALE GENOMIC DNA]</scope>
    <source>
        <strain evidence="1 2">CCALA 037</strain>
    </source>
</reference>
<dbReference type="Proteomes" id="UP000238937">
    <property type="component" value="Unassembled WGS sequence"/>
</dbReference>
<dbReference type="RefSeq" id="WP_106312494.1">
    <property type="nucleotide sequence ID" value="NZ_PVWO01000625.1"/>
</dbReference>
<dbReference type="OrthoDB" id="425717at2"/>
<proteinExistence type="predicted"/>
<name>A0A2T1F930_9CYAN</name>
<accession>A0A2T1F930</accession>